<sequence>MNWKTLLAGAAVGFATSYATKEIISRNYSISSDRVLKLVKAAFKEQGPISGSWINMQKEPYETANSTHLIYRGGITRLNEGINQSYEFLADSKTGDLLDIYEI</sequence>
<protein>
    <submittedName>
        <fullName evidence="1">Uncharacterized protein</fullName>
    </submittedName>
</protein>
<name>A0A3S2TY05_9BACI</name>
<keyword evidence="2" id="KW-1185">Reference proteome</keyword>
<comment type="caution">
    <text evidence="1">The sequence shown here is derived from an EMBL/GenBank/DDBJ whole genome shotgun (WGS) entry which is preliminary data.</text>
</comment>
<evidence type="ECO:0000313" key="2">
    <source>
        <dbReference type="Proteomes" id="UP000288024"/>
    </source>
</evidence>
<reference evidence="1 2" key="1">
    <citation type="submission" date="2019-01" db="EMBL/GenBank/DDBJ databases">
        <title>Bacillus sp. M5HDSG1-1, whole genome shotgun sequence.</title>
        <authorList>
            <person name="Tuo L."/>
        </authorList>
    </citation>
    <scope>NUCLEOTIDE SEQUENCE [LARGE SCALE GENOMIC DNA]</scope>
    <source>
        <strain evidence="1 2">M5HDSG1-1</strain>
    </source>
</reference>
<dbReference type="EMBL" id="RZTZ01000002">
    <property type="protein sequence ID" value="RVT64919.1"/>
    <property type="molecule type" value="Genomic_DNA"/>
</dbReference>
<evidence type="ECO:0000313" key="1">
    <source>
        <dbReference type="EMBL" id="RVT64919.1"/>
    </source>
</evidence>
<dbReference type="Proteomes" id="UP000288024">
    <property type="component" value="Unassembled WGS sequence"/>
</dbReference>
<proteinExistence type="predicted"/>
<gene>
    <name evidence="1" type="ORF">EM808_05215</name>
</gene>
<dbReference type="RefSeq" id="WP_127736941.1">
    <property type="nucleotide sequence ID" value="NZ_CAJCKN010000024.1"/>
</dbReference>
<dbReference type="AlphaFoldDB" id="A0A3S2TY05"/>
<accession>A0A3S2TY05</accession>
<organism evidence="1 2">
    <name type="scientific">Niallia taxi</name>
    <dbReference type="NCBI Taxonomy" id="2499688"/>
    <lineage>
        <taxon>Bacteria</taxon>
        <taxon>Bacillati</taxon>
        <taxon>Bacillota</taxon>
        <taxon>Bacilli</taxon>
        <taxon>Bacillales</taxon>
        <taxon>Bacillaceae</taxon>
        <taxon>Niallia</taxon>
    </lineage>
</organism>